<accession>A0A0F9K171</accession>
<evidence type="ECO:0000313" key="1">
    <source>
        <dbReference type="EMBL" id="KKM68446.1"/>
    </source>
</evidence>
<name>A0A0F9K171_9ZZZZ</name>
<sequence>MAVTLETVARNAANDAVVDLCDVGGTGKLKIRASAVVLAEFDLSATAFGASATGSATANGLPLATTGLAAGTADNYQVTQNDDTLLWAGVASGTGGGGDLELDNPVIAISQAVNITAWTHAQPAT</sequence>
<reference evidence="1" key="1">
    <citation type="journal article" date="2015" name="Nature">
        <title>Complex archaea that bridge the gap between prokaryotes and eukaryotes.</title>
        <authorList>
            <person name="Spang A."/>
            <person name="Saw J.H."/>
            <person name="Jorgensen S.L."/>
            <person name="Zaremba-Niedzwiedzka K."/>
            <person name="Martijn J."/>
            <person name="Lind A.E."/>
            <person name="van Eijk R."/>
            <person name="Schleper C."/>
            <person name="Guy L."/>
            <person name="Ettema T.J."/>
        </authorList>
    </citation>
    <scope>NUCLEOTIDE SEQUENCE</scope>
</reference>
<gene>
    <name evidence="1" type="ORF">LCGC14_1460730</name>
</gene>
<organism evidence="1">
    <name type="scientific">marine sediment metagenome</name>
    <dbReference type="NCBI Taxonomy" id="412755"/>
    <lineage>
        <taxon>unclassified sequences</taxon>
        <taxon>metagenomes</taxon>
        <taxon>ecological metagenomes</taxon>
    </lineage>
</organism>
<protein>
    <submittedName>
        <fullName evidence="1">Uncharacterized protein</fullName>
    </submittedName>
</protein>
<dbReference type="EMBL" id="LAZR01010165">
    <property type="protein sequence ID" value="KKM68446.1"/>
    <property type="molecule type" value="Genomic_DNA"/>
</dbReference>
<comment type="caution">
    <text evidence="1">The sequence shown here is derived from an EMBL/GenBank/DDBJ whole genome shotgun (WGS) entry which is preliminary data.</text>
</comment>
<dbReference type="AlphaFoldDB" id="A0A0F9K171"/>
<proteinExistence type="predicted"/>